<dbReference type="Gene3D" id="3.40.50.2000">
    <property type="entry name" value="Glycogen Phosphorylase B"/>
    <property type="match status" value="2"/>
</dbReference>
<dbReference type="InterPro" id="IPR050194">
    <property type="entry name" value="Glycosyltransferase_grp1"/>
</dbReference>
<keyword evidence="3" id="KW-0808">Transferase</keyword>
<dbReference type="PANTHER" id="PTHR45947">
    <property type="entry name" value="SULFOQUINOVOSYL TRANSFERASE SQD2"/>
    <property type="match status" value="1"/>
</dbReference>
<dbReference type="Pfam" id="PF13263">
    <property type="entry name" value="PHP_C"/>
    <property type="match status" value="1"/>
</dbReference>
<dbReference type="PANTHER" id="PTHR45947:SF3">
    <property type="entry name" value="SULFOQUINOVOSYL TRANSFERASE SQD2"/>
    <property type="match status" value="1"/>
</dbReference>
<dbReference type="SUPFAM" id="SSF53756">
    <property type="entry name" value="UDP-Glycosyltransferase/glycogen phosphorylase"/>
    <property type="match status" value="1"/>
</dbReference>
<dbReference type="EMBL" id="OBEN01000005">
    <property type="protein sequence ID" value="SNZ14431.1"/>
    <property type="molecule type" value="Genomic_DNA"/>
</dbReference>
<dbReference type="OrthoDB" id="9802525at2"/>
<proteinExistence type="predicted"/>
<accession>A0A285P3J6</accession>
<feature type="domain" description="Glycosyltransferase subfamily 4-like N-terminal" evidence="2">
    <location>
        <begin position="386"/>
        <end position="553"/>
    </location>
</feature>
<dbReference type="Gene3D" id="3.20.20.140">
    <property type="entry name" value="Metal-dependent hydrolases"/>
    <property type="match status" value="1"/>
</dbReference>
<organism evidence="3 4">
    <name type="scientific">Hydrogenobacter hydrogenophilus</name>
    <dbReference type="NCBI Taxonomy" id="35835"/>
    <lineage>
        <taxon>Bacteria</taxon>
        <taxon>Pseudomonadati</taxon>
        <taxon>Aquificota</taxon>
        <taxon>Aquificia</taxon>
        <taxon>Aquificales</taxon>
        <taxon>Aquificaceae</taxon>
        <taxon>Hydrogenobacter</taxon>
    </lineage>
</organism>
<evidence type="ECO:0000259" key="1">
    <source>
        <dbReference type="Pfam" id="PF00534"/>
    </source>
</evidence>
<dbReference type="Pfam" id="PF13439">
    <property type="entry name" value="Glyco_transf_4"/>
    <property type="match status" value="1"/>
</dbReference>
<keyword evidence="4" id="KW-1185">Reference proteome</keyword>
<dbReference type="InterPro" id="IPR028098">
    <property type="entry name" value="Glyco_trans_4-like_N"/>
</dbReference>
<evidence type="ECO:0000313" key="4">
    <source>
        <dbReference type="Proteomes" id="UP000218627"/>
    </source>
</evidence>
<gene>
    <name evidence="3" type="ORF">SAMN06265353_1091</name>
</gene>
<dbReference type="Proteomes" id="UP000218627">
    <property type="component" value="Unassembled WGS sequence"/>
</dbReference>
<name>A0A285P3J6_9AQUI</name>
<protein>
    <submittedName>
        <fullName evidence="3">Glycosyltransferase involved in cell wall bisynthesis</fullName>
    </submittedName>
</protein>
<feature type="domain" description="Glycosyl transferase family 1" evidence="1">
    <location>
        <begin position="567"/>
        <end position="718"/>
    </location>
</feature>
<dbReference type="Pfam" id="PF00534">
    <property type="entry name" value="Glycos_transf_1"/>
    <property type="match status" value="1"/>
</dbReference>
<reference evidence="4" key="1">
    <citation type="submission" date="2017-09" db="EMBL/GenBank/DDBJ databases">
        <authorList>
            <person name="Varghese N."/>
            <person name="Submissions S."/>
        </authorList>
    </citation>
    <scope>NUCLEOTIDE SEQUENCE [LARGE SCALE GENOMIC DNA]</scope>
    <source>
        <strain evidence="4">DSM 2913</strain>
    </source>
</reference>
<evidence type="ECO:0000313" key="3">
    <source>
        <dbReference type="EMBL" id="SNZ14431.1"/>
    </source>
</evidence>
<dbReference type="CDD" id="cd03814">
    <property type="entry name" value="GT4-like"/>
    <property type="match status" value="1"/>
</dbReference>
<dbReference type="GO" id="GO:0016757">
    <property type="term" value="F:glycosyltransferase activity"/>
    <property type="evidence" value="ECO:0007669"/>
    <property type="project" value="InterPro"/>
</dbReference>
<dbReference type="InterPro" id="IPR001296">
    <property type="entry name" value="Glyco_trans_1"/>
</dbReference>
<sequence length="747" mass="86196">MENLSGRADLHLHSKASNKPGGWFSQLINCPESYAEPLEIYRRLKSRNLSFVTITDHNTIDGVLEIAHLPDVFISCEYTVEFPEEPAKVHVLVYGLTEKDHEELMKLRENIYEFVAYLKQHQIAHSLAHPLYSVQGTRITKRLVEKFVLLFDNWEVINGTRGDATSQIEKKIAQIYSGWEKIRELEEKYRIKSLRSREYISFTAGSDDHGGMDVGRTWTQVEGARSVEGFLMGLREGRTKVGSEEITEDRLLNMIARVGYDYVKRRYNIPQEAKGVLDYVFMYSNDPLIAIGLKYKFGINTDRTKLLRSLIEHLPFFTWERLTKRQSLVELSEFILSLLLYTFPAFVKYAQKKEELKIKALAKEFDINIQKPTKIAYFTDTYREVNGVARTAQIMRNIALEEDMPFHFFVCSKEGREEGNLTSLKALVELPVPFYEEIRMGVPSFTELVDILERENFTGVHVSTPGPLGLMALVAGKVLGLRTTFTFHTDIPTYVRIYTGDEELEKISWKLFILIANSVDKFFVPSEYYRNLFISKGVNPSRISVFLRGVDTELFSPYKRDENFWSSKLGRNVDRVVLYVGRVAKEKNLDTFMYVAEHFPEETFVVVGDGPYKKELERKKPKNVHFVGYLKGEELARAYASSYIFLFPSETDTYAQVVLEAMASGLPVVVSSKGASHQHVEEGLNGFIANSKEEFVEKVRMLLFNRDLRNRMSYEAIEKARELDLRKTYLDYMCTIAGFGRFAYENR</sequence>
<dbReference type="AlphaFoldDB" id="A0A285P3J6"/>
<dbReference type="SUPFAM" id="SSF89550">
    <property type="entry name" value="PHP domain-like"/>
    <property type="match status" value="1"/>
</dbReference>
<dbReference type="RefSeq" id="WP_096602161.1">
    <property type="nucleotide sequence ID" value="NZ_OBEN01000005.1"/>
</dbReference>
<dbReference type="InterPro" id="IPR016195">
    <property type="entry name" value="Pol/histidinol_Pase-like"/>
</dbReference>
<evidence type="ECO:0000259" key="2">
    <source>
        <dbReference type="Pfam" id="PF13439"/>
    </source>
</evidence>